<evidence type="ECO:0000256" key="3">
    <source>
        <dbReference type="ARBA" id="ARBA00022670"/>
    </source>
</evidence>
<dbReference type="InterPro" id="IPR023367">
    <property type="entry name" value="Peptidase_M42_dom2"/>
</dbReference>
<dbReference type="eggNOG" id="COG1363">
    <property type="taxonomic scope" value="Bacteria"/>
</dbReference>
<feature type="binding site" evidence="8">
    <location>
        <position position="194"/>
    </location>
    <ligand>
        <name>Zn(2+)</name>
        <dbReference type="ChEBI" id="CHEBI:29105"/>
        <label>2</label>
    </ligand>
</feature>
<dbReference type="OrthoDB" id="9772053at2"/>
<dbReference type="SUPFAM" id="SSF53187">
    <property type="entry name" value="Zn-dependent exopeptidases"/>
    <property type="match status" value="1"/>
</dbReference>
<dbReference type="PANTHER" id="PTHR32481:SF0">
    <property type="entry name" value="AMINOPEPTIDASE YPDE-RELATED"/>
    <property type="match status" value="1"/>
</dbReference>
<dbReference type="Proteomes" id="UP000182135">
    <property type="component" value="Unassembled WGS sequence"/>
</dbReference>
<evidence type="ECO:0000313" key="12">
    <source>
        <dbReference type="Proteomes" id="UP000246114"/>
    </source>
</evidence>
<dbReference type="GeneID" id="90543562"/>
<keyword evidence="11" id="KW-1185">Reference proteome</keyword>
<feature type="binding site" evidence="8">
    <location>
        <position position="216"/>
    </location>
    <ligand>
        <name>Zn(2+)</name>
        <dbReference type="ChEBI" id="CHEBI:29105"/>
        <label>1</label>
    </ligand>
</feature>
<reference evidence="10 11" key="1">
    <citation type="submission" date="2016-10" db="EMBL/GenBank/DDBJ databases">
        <authorList>
            <person name="de Groot N.N."/>
        </authorList>
    </citation>
    <scope>NUCLEOTIDE SEQUENCE [LARGE SCALE GENOMIC DNA]</scope>
    <source>
        <strain evidence="10 11">NLAE-zl-G419</strain>
    </source>
</reference>
<dbReference type="RefSeq" id="WP_027639324.1">
    <property type="nucleotide sequence ID" value="NZ_BAAACD010000034.1"/>
</dbReference>
<dbReference type="PIRSF" id="PIRSF001123">
    <property type="entry name" value="PepA_GA"/>
    <property type="match status" value="1"/>
</dbReference>
<proteinExistence type="inferred from homology"/>
<dbReference type="InterPro" id="IPR051464">
    <property type="entry name" value="Peptidase_M42_aminopept"/>
</dbReference>
<evidence type="ECO:0000256" key="6">
    <source>
        <dbReference type="PIRNR" id="PIRNR001123"/>
    </source>
</evidence>
<sequence length="330" mass="35985">MLLKRLCDAFGVSGYEREVRETIKEEIKNLADEILVDDLGNIIALKKGHGENKKRIMASAHMDEIGFQVIKIDDKGFIIVRALGGIPLVPTIMNRVIFRNGVQGIVSNSVDVDAVKNIKKLYIDIGAESKEEAEKYVKIGDVASYVGEYVELKGNNVTSKALDDRAGCYILIEALKKMNNPYNDVYCVFSVQEEVGLRGATVAANRIKPEIGIALDVTIASDYPNSAVGSNKLGGGAAVKISDGSVICDEYLVDEMISCSEENEIKYQRDVIDGGGTDAGAINRSNYGVKATGISVPMRYVHGPNGFVNMVDIDASIELLAKYVDREFKF</sequence>
<dbReference type="GO" id="GO:0046872">
    <property type="term" value="F:metal ion binding"/>
    <property type="evidence" value="ECO:0007669"/>
    <property type="project" value="UniProtKB-UniRule"/>
</dbReference>
<feature type="binding site" evidence="8">
    <location>
        <position position="61"/>
    </location>
    <ligand>
        <name>Zn(2+)</name>
        <dbReference type="ChEBI" id="CHEBI:29105"/>
        <label>1</label>
    </ligand>
</feature>
<dbReference type="EMBL" id="QAMZ01000047">
    <property type="protein sequence ID" value="PWL52596.1"/>
    <property type="molecule type" value="Genomic_DNA"/>
</dbReference>
<dbReference type="AlphaFoldDB" id="A0A1I2QI13"/>
<protein>
    <submittedName>
        <fullName evidence="10">Endoglucanase</fullName>
    </submittedName>
    <submittedName>
        <fullName evidence="9">M42 family peptidase</fullName>
    </submittedName>
</protein>
<dbReference type="InterPro" id="IPR008007">
    <property type="entry name" value="Peptidase_M42"/>
</dbReference>
<evidence type="ECO:0000256" key="7">
    <source>
        <dbReference type="PIRSR" id="PIRSR001123-1"/>
    </source>
</evidence>
<organism evidence="10 11">
    <name type="scientific">Clostridium cadaveris</name>
    <dbReference type="NCBI Taxonomy" id="1529"/>
    <lineage>
        <taxon>Bacteria</taxon>
        <taxon>Bacillati</taxon>
        <taxon>Bacillota</taxon>
        <taxon>Clostridia</taxon>
        <taxon>Eubacteriales</taxon>
        <taxon>Clostridiaceae</taxon>
        <taxon>Clostridium</taxon>
    </lineage>
</organism>
<reference evidence="9 12" key="2">
    <citation type="submission" date="2018-03" db="EMBL/GenBank/DDBJ databases">
        <title>The uncultured portion of the human microbiome is neutrally assembled.</title>
        <authorList>
            <person name="Jeraldo P."/>
            <person name="Boardman L."/>
            <person name="White B.A."/>
            <person name="Nelson H."/>
            <person name="Goldenfeld N."/>
            <person name="Chia N."/>
        </authorList>
    </citation>
    <scope>NUCLEOTIDE SEQUENCE [LARGE SCALE GENOMIC DNA]</scope>
    <source>
        <strain evidence="9">CIM:MAG 903</strain>
    </source>
</reference>
<dbReference type="PANTHER" id="PTHR32481">
    <property type="entry name" value="AMINOPEPTIDASE"/>
    <property type="match status" value="1"/>
</dbReference>
<dbReference type="SUPFAM" id="SSF101821">
    <property type="entry name" value="Aminopeptidase/glucanase lid domain"/>
    <property type="match status" value="1"/>
</dbReference>
<keyword evidence="2" id="KW-0031">Aminopeptidase</keyword>
<comment type="similarity">
    <text evidence="1 6">Belongs to the peptidase M42 family.</text>
</comment>
<dbReference type="STRING" id="1529.SAMN04487885_1408"/>
<evidence type="ECO:0000313" key="11">
    <source>
        <dbReference type="Proteomes" id="UP000182135"/>
    </source>
</evidence>
<dbReference type="Proteomes" id="UP000246114">
    <property type="component" value="Unassembled WGS sequence"/>
</dbReference>
<name>A0A1I2QI13_9CLOT</name>
<dbReference type="Gene3D" id="2.40.30.40">
    <property type="entry name" value="Peptidase M42, domain 2"/>
    <property type="match status" value="1"/>
</dbReference>
<evidence type="ECO:0000256" key="1">
    <source>
        <dbReference type="ARBA" id="ARBA00006272"/>
    </source>
</evidence>
<comment type="cofactor">
    <cofactor evidence="8">
        <name>a divalent metal cation</name>
        <dbReference type="ChEBI" id="CHEBI:60240"/>
    </cofactor>
    <text evidence="8">Binds 2 divalent metal cations per subunit.</text>
</comment>
<keyword evidence="3" id="KW-0645">Protease</keyword>
<dbReference type="Gene3D" id="3.40.630.10">
    <property type="entry name" value="Zn peptidases"/>
    <property type="match status" value="1"/>
</dbReference>
<evidence type="ECO:0000256" key="2">
    <source>
        <dbReference type="ARBA" id="ARBA00022438"/>
    </source>
</evidence>
<dbReference type="Pfam" id="PF05343">
    <property type="entry name" value="Peptidase_M42"/>
    <property type="match status" value="1"/>
</dbReference>
<dbReference type="GO" id="GO:0004177">
    <property type="term" value="F:aminopeptidase activity"/>
    <property type="evidence" value="ECO:0007669"/>
    <property type="project" value="UniProtKB-UniRule"/>
</dbReference>
<accession>A0A1I2QI13</accession>
<feature type="binding site" evidence="8">
    <location>
        <position position="163"/>
    </location>
    <ligand>
        <name>Zn(2+)</name>
        <dbReference type="ChEBI" id="CHEBI:29105"/>
        <label>1</label>
    </ligand>
</feature>
<keyword evidence="4 8" id="KW-0479">Metal-binding</keyword>
<evidence type="ECO:0000256" key="5">
    <source>
        <dbReference type="ARBA" id="ARBA00022801"/>
    </source>
</evidence>
<dbReference type="GO" id="GO:0006508">
    <property type="term" value="P:proteolysis"/>
    <property type="evidence" value="ECO:0007669"/>
    <property type="project" value="UniProtKB-KW"/>
</dbReference>
<evidence type="ECO:0000256" key="4">
    <source>
        <dbReference type="ARBA" id="ARBA00022723"/>
    </source>
</evidence>
<evidence type="ECO:0000313" key="10">
    <source>
        <dbReference type="EMBL" id="SFG25857.1"/>
    </source>
</evidence>
<dbReference type="EMBL" id="FOOE01000040">
    <property type="protein sequence ID" value="SFG25857.1"/>
    <property type="molecule type" value="Genomic_DNA"/>
</dbReference>
<evidence type="ECO:0000313" key="9">
    <source>
        <dbReference type="EMBL" id="PWL52596.1"/>
    </source>
</evidence>
<feature type="binding site" evidence="8">
    <location>
        <position position="302"/>
    </location>
    <ligand>
        <name>Zn(2+)</name>
        <dbReference type="ChEBI" id="CHEBI:29105"/>
        <label>2</label>
    </ligand>
</feature>
<feature type="binding site" evidence="8">
    <location>
        <position position="163"/>
    </location>
    <ligand>
        <name>Zn(2+)</name>
        <dbReference type="ChEBI" id="CHEBI:29105"/>
        <label>2</label>
    </ligand>
</feature>
<evidence type="ECO:0000256" key="8">
    <source>
        <dbReference type="PIRSR" id="PIRSR001123-2"/>
    </source>
</evidence>
<keyword evidence="5" id="KW-0378">Hydrolase</keyword>
<gene>
    <name evidence="9" type="ORF">DBY38_10235</name>
    <name evidence="10" type="ORF">SAMN04487885_1408</name>
</gene>
<feature type="active site" description="Proton acceptor" evidence="7">
    <location>
        <position position="193"/>
    </location>
</feature>